<dbReference type="Pfam" id="PF13568">
    <property type="entry name" value="OMP_b-brl_2"/>
    <property type="match status" value="1"/>
</dbReference>
<dbReference type="AlphaFoldDB" id="A0AAN4VVY0"/>
<proteinExistence type="predicted"/>
<evidence type="ECO:0000313" key="3">
    <source>
        <dbReference type="EMBL" id="GJM59957.1"/>
    </source>
</evidence>
<feature type="compositionally biased region" description="Polar residues" evidence="1">
    <location>
        <begin position="126"/>
        <end position="142"/>
    </location>
</feature>
<evidence type="ECO:0000256" key="1">
    <source>
        <dbReference type="SAM" id="MobiDB-lite"/>
    </source>
</evidence>
<evidence type="ECO:0000313" key="4">
    <source>
        <dbReference type="Proteomes" id="UP001310022"/>
    </source>
</evidence>
<feature type="region of interest" description="Disordered" evidence="1">
    <location>
        <begin position="120"/>
        <end position="142"/>
    </location>
</feature>
<dbReference type="InterPro" id="IPR025665">
    <property type="entry name" value="Beta-barrel_OMP_2"/>
</dbReference>
<sequence length="203" mass="22862">MVAGIAFSQKYGVKIGPNITNHKISASNDVDFLSMDEQWGISGEFFADWDLGEDISFYTGLSVQSFGAKSKYEFDDVVTEEEIQAYYLQLPMRFRANLQLEEHLSAYAFAGPYVARSLSAKRDTPAPNSAQIGGSPSMATSPEQLKPEMNPWDFGFSFGGGAFYRQLVFEVKYDMGVTNVWKLEEPIIRKSNYSFSMMFGYIF</sequence>
<keyword evidence="4" id="KW-1185">Reference proteome</keyword>
<name>A0AAN4VVY0_9BACT</name>
<dbReference type="EMBL" id="BQKE01000001">
    <property type="protein sequence ID" value="GJM59957.1"/>
    <property type="molecule type" value="Genomic_DNA"/>
</dbReference>
<organism evidence="3 4">
    <name type="scientific">Persicobacter diffluens</name>
    <dbReference type="NCBI Taxonomy" id="981"/>
    <lineage>
        <taxon>Bacteria</taxon>
        <taxon>Pseudomonadati</taxon>
        <taxon>Bacteroidota</taxon>
        <taxon>Cytophagia</taxon>
        <taxon>Cytophagales</taxon>
        <taxon>Persicobacteraceae</taxon>
        <taxon>Persicobacter</taxon>
    </lineage>
</organism>
<comment type="caution">
    <text evidence="3">The sequence shown here is derived from an EMBL/GenBank/DDBJ whole genome shotgun (WGS) entry which is preliminary data.</text>
</comment>
<gene>
    <name evidence="3" type="ORF">PEDI_05090</name>
</gene>
<protein>
    <recommendedName>
        <fullName evidence="2">Outer membrane protein beta-barrel domain-containing protein</fullName>
    </recommendedName>
</protein>
<reference evidence="3 4" key="1">
    <citation type="submission" date="2021-12" db="EMBL/GenBank/DDBJ databases">
        <title>Genome sequencing of bacteria with rrn-lacking chromosome and rrn-plasmid.</title>
        <authorList>
            <person name="Anda M."/>
            <person name="Iwasaki W."/>
        </authorList>
    </citation>
    <scope>NUCLEOTIDE SEQUENCE [LARGE SCALE GENOMIC DNA]</scope>
    <source>
        <strain evidence="3 4">NBRC 15940</strain>
    </source>
</reference>
<dbReference type="Proteomes" id="UP001310022">
    <property type="component" value="Unassembled WGS sequence"/>
</dbReference>
<feature type="domain" description="Outer membrane protein beta-barrel" evidence="2">
    <location>
        <begin position="10"/>
        <end position="180"/>
    </location>
</feature>
<accession>A0AAN4VVY0</accession>
<evidence type="ECO:0000259" key="2">
    <source>
        <dbReference type="Pfam" id="PF13568"/>
    </source>
</evidence>